<feature type="transmembrane region" description="Helical" evidence="8">
    <location>
        <begin position="418"/>
        <end position="438"/>
    </location>
</feature>
<comment type="subcellular location">
    <subcellularLocation>
        <location evidence="1">Membrane</location>
        <topology evidence="1">Multi-pass membrane protein</topology>
    </subcellularLocation>
</comment>
<reference evidence="10" key="1">
    <citation type="submission" date="2021-12" db="EMBL/GenBank/DDBJ databases">
        <title>Convergent genome expansion in fungi linked to evolution of root-endophyte symbiosis.</title>
        <authorList>
            <consortium name="DOE Joint Genome Institute"/>
            <person name="Ke Y.-H."/>
            <person name="Bonito G."/>
            <person name="Liao H.-L."/>
            <person name="Looney B."/>
            <person name="Rojas-Flechas A."/>
            <person name="Nash J."/>
            <person name="Hameed K."/>
            <person name="Schadt C."/>
            <person name="Martin F."/>
            <person name="Crous P.W."/>
            <person name="Miettinen O."/>
            <person name="Magnuson J.K."/>
            <person name="Labbe J."/>
            <person name="Jacobson D."/>
            <person name="Doktycz M.J."/>
            <person name="Veneault-Fourrey C."/>
            <person name="Kuo A."/>
            <person name="Mondo S."/>
            <person name="Calhoun S."/>
            <person name="Riley R."/>
            <person name="Ohm R."/>
            <person name="LaButti K."/>
            <person name="Andreopoulos B."/>
            <person name="Pangilinan J."/>
            <person name="Nolan M."/>
            <person name="Tritt A."/>
            <person name="Clum A."/>
            <person name="Lipzen A."/>
            <person name="Daum C."/>
            <person name="Barry K."/>
            <person name="Grigoriev I.V."/>
            <person name="Vilgalys R."/>
        </authorList>
    </citation>
    <scope>NUCLEOTIDE SEQUENCE</scope>
    <source>
        <strain evidence="10">PMI_201</strain>
    </source>
</reference>
<feature type="transmembrane region" description="Helical" evidence="8">
    <location>
        <begin position="83"/>
        <end position="103"/>
    </location>
</feature>
<gene>
    <name evidence="10" type="ORF">BGW36DRAFT_367831</name>
</gene>
<dbReference type="GO" id="GO:0016020">
    <property type="term" value="C:membrane"/>
    <property type="evidence" value="ECO:0007669"/>
    <property type="project" value="UniProtKB-SubCell"/>
</dbReference>
<proteinExistence type="predicted"/>
<dbReference type="Pfam" id="PF00324">
    <property type="entry name" value="AA_permease"/>
    <property type="match status" value="1"/>
</dbReference>
<evidence type="ECO:0000256" key="8">
    <source>
        <dbReference type="SAM" id="Phobius"/>
    </source>
</evidence>
<keyword evidence="3 8" id="KW-0812">Transmembrane</keyword>
<evidence type="ECO:0000256" key="5">
    <source>
        <dbReference type="ARBA" id="ARBA00022989"/>
    </source>
</evidence>
<evidence type="ECO:0000313" key="11">
    <source>
        <dbReference type="Proteomes" id="UP001201262"/>
    </source>
</evidence>
<dbReference type="RefSeq" id="XP_046078200.1">
    <property type="nucleotide sequence ID" value="XM_046214920.1"/>
</dbReference>
<dbReference type="PANTHER" id="PTHR43341">
    <property type="entry name" value="AMINO ACID PERMEASE"/>
    <property type="match status" value="1"/>
</dbReference>
<dbReference type="PIRSF" id="PIRSF006060">
    <property type="entry name" value="AA_transporter"/>
    <property type="match status" value="1"/>
</dbReference>
<feature type="transmembrane region" description="Helical" evidence="8">
    <location>
        <begin position="459"/>
        <end position="477"/>
    </location>
</feature>
<feature type="region of interest" description="Disordered" evidence="7">
    <location>
        <begin position="1"/>
        <end position="21"/>
    </location>
</feature>
<evidence type="ECO:0000256" key="1">
    <source>
        <dbReference type="ARBA" id="ARBA00004141"/>
    </source>
</evidence>
<dbReference type="FunFam" id="1.20.1740.10:FF:000006">
    <property type="entry name" value="General amino acid permease"/>
    <property type="match status" value="1"/>
</dbReference>
<dbReference type="GeneID" id="70245207"/>
<feature type="transmembrane region" description="Helical" evidence="8">
    <location>
        <begin position="489"/>
        <end position="507"/>
    </location>
</feature>
<feature type="transmembrane region" description="Helical" evidence="8">
    <location>
        <begin position="58"/>
        <end position="77"/>
    </location>
</feature>
<dbReference type="AlphaFoldDB" id="A0AAD4Q3Y4"/>
<accession>A0AAD4Q3Y4</accession>
<dbReference type="Proteomes" id="UP001201262">
    <property type="component" value="Unassembled WGS sequence"/>
</dbReference>
<feature type="transmembrane region" description="Helical" evidence="8">
    <location>
        <begin position="286"/>
        <end position="305"/>
    </location>
</feature>
<feature type="compositionally biased region" description="Basic and acidic residues" evidence="7">
    <location>
        <begin position="10"/>
        <end position="21"/>
    </location>
</feature>
<dbReference type="InterPro" id="IPR004841">
    <property type="entry name" value="AA-permease/SLC12A_dom"/>
</dbReference>
<evidence type="ECO:0000256" key="4">
    <source>
        <dbReference type="ARBA" id="ARBA00022970"/>
    </source>
</evidence>
<feature type="transmembrane region" description="Helical" evidence="8">
    <location>
        <begin position="384"/>
        <end position="403"/>
    </location>
</feature>
<evidence type="ECO:0000256" key="7">
    <source>
        <dbReference type="SAM" id="MobiDB-lite"/>
    </source>
</evidence>
<dbReference type="EMBL" id="JAJTJA010000001">
    <property type="protein sequence ID" value="KAH8705579.1"/>
    <property type="molecule type" value="Genomic_DNA"/>
</dbReference>
<sequence>MSTFHNSAATDEKTAQDGDARILSESFNDRGDIEGHISSEFEEKTELRQGLHQRHIQMIALAGTIGTGLFLSSGQAIARSGPLGAWLAYSTIGASLFAVVLAVGEMGALVPLNGGIVRYAENFVDPALAFANGWNEIYAHAVSIPSEITAAAVIVDFWSTLNNGIWITIFGVLMLCSALVFVRVYGELEFGFSILKIMLVIGVDIMSLVITCGGGPDHQSIGFQYWRNPGPFVQYLAIQGSLGRFLGFWKSANSALYAYSGIENFTIAAAELKSPRQSIPLAAKRVFWKIVIFYVITIFMVGLIVPSNDPSLLDSTGNANQSPFVIAARRAGISAIPSIINAVVLTSAWSAGNSSLLGGSRILYGMGREGHAPSIFTRVNRFGIPYLSVSFFGVFMCLSYMSLSKTAAEVFTWLQDLVSIATLVNWMVICTVYLRFFYGCKKQNISRKELPWAAPFQPYITWASLTLFVLLLLTGGWSTFLHGHWVTESFISSYLNIPIFFALYFGYKLFYKTSVIPLQDIPIRAFIEMANQNPEPALKPKKGLMKLNVLWG</sequence>
<evidence type="ECO:0000256" key="2">
    <source>
        <dbReference type="ARBA" id="ARBA00022448"/>
    </source>
</evidence>
<evidence type="ECO:0000256" key="3">
    <source>
        <dbReference type="ARBA" id="ARBA00022692"/>
    </source>
</evidence>
<comment type="caution">
    <text evidence="10">The sequence shown here is derived from an EMBL/GenBank/DDBJ whole genome shotgun (WGS) entry which is preliminary data.</text>
</comment>
<feature type="domain" description="Amino acid permease/ SLC12A" evidence="9">
    <location>
        <begin position="55"/>
        <end position="514"/>
    </location>
</feature>
<dbReference type="Gene3D" id="1.20.1740.10">
    <property type="entry name" value="Amino acid/polyamine transporter I"/>
    <property type="match status" value="1"/>
</dbReference>
<feature type="transmembrane region" description="Helical" evidence="8">
    <location>
        <begin position="164"/>
        <end position="184"/>
    </location>
</feature>
<keyword evidence="5 8" id="KW-1133">Transmembrane helix</keyword>
<dbReference type="InterPro" id="IPR004840">
    <property type="entry name" value="Amino_acid_permease_CS"/>
</dbReference>
<name>A0AAD4Q3Y4_9EURO</name>
<dbReference type="PANTHER" id="PTHR43341:SF18">
    <property type="entry name" value="AMINO ACID PERMEASE_ SLC12A DOMAIN-CONTAINING PROTEIN"/>
    <property type="match status" value="1"/>
</dbReference>
<keyword evidence="6 8" id="KW-0472">Membrane</keyword>
<keyword evidence="4" id="KW-0029">Amino-acid transport</keyword>
<dbReference type="PROSITE" id="PS00218">
    <property type="entry name" value="AMINO_ACID_PERMEASE_1"/>
    <property type="match status" value="1"/>
</dbReference>
<organism evidence="10 11">
    <name type="scientific">Talaromyces proteolyticus</name>
    <dbReference type="NCBI Taxonomy" id="1131652"/>
    <lineage>
        <taxon>Eukaryota</taxon>
        <taxon>Fungi</taxon>
        <taxon>Dikarya</taxon>
        <taxon>Ascomycota</taxon>
        <taxon>Pezizomycotina</taxon>
        <taxon>Eurotiomycetes</taxon>
        <taxon>Eurotiomycetidae</taxon>
        <taxon>Eurotiales</taxon>
        <taxon>Trichocomaceae</taxon>
        <taxon>Talaromyces</taxon>
        <taxon>Talaromyces sect. Bacilispori</taxon>
    </lineage>
</organism>
<evidence type="ECO:0000313" key="10">
    <source>
        <dbReference type="EMBL" id="KAH8705579.1"/>
    </source>
</evidence>
<evidence type="ECO:0000256" key="6">
    <source>
        <dbReference type="ARBA" id="ARBA00023136"/>
    </source>
</evidence>
<keyword evidence="2" id="KW-0813">Transport</keyword>
<feature type="transmembrane region" description="Helical" evidence="8">
    <location>
        <begin position="339"/>
        <end position="364"/>
    </location>
</feature>
<dbReference type="InterPro" id="IPR050524">
    <property type="entry name" value="APC_YAT"/>
</dbReference>
<protein>
    <submittedName>
        <fullName evidence="10">Amino acid permease/ SLC12A domain-containing protein</fullName>
    </submittedName>
</protein>
<evidence type="ECO:0000259" key="9">
    <source>
        <dbReference type="Pfam" id="PF00324"/>
    </source>
</evidence>
<dbReference type="GO" id="GO:0015171">
    <property type="term" value="F:amino acid transmembrane transporter activity"/>
    <property type="evidence" value="ECO:0007669"/>
    <property type="project" value="TreeGrafter"/>
</dbReference>
<feature type="transmembrane region" description="Helical" evidence="8">
    <location>
        <begin position="190"/>
        <end position="210"/>
    </location>
</feature>
<keyword evidence="11" id="KW-1185">Reference proteome</keyword>